<dbReference type="PANTHER" id="PTHR22792">
    <property type="entry name" value="LUPUS LA PROTEIN-RELATED"/>
    <property type="match status" value="1"/>
</dbReference>
<accession>A0A182QJF1</accession>
<dbReference type="InterPro" id="IPR045180">
    <property type="entry name" value="La_dom_prot"/>
</dbReference>
<dbReference type="SUPFAM" id="SSF46785">
    <property type="entry name" value="Winged helix' DNA-binding domain"/>
    <property type="match status" value="1"/>
</dbReference>
<keyword evidence="6" id="KW-0539">Nucleus</keyword>
<dbReference type="PROSITE" id="PS50102">
    <property type="entry name" value="RRM"/>
    <property type="match status" value="1"/>
</dbReference>
<protein>
    <submittedName>
        <fullName evidence="12">Uncharacterized protein</fullName>
    </submittedName>
</protein>
<dbReference type="Gene3D" id="3.30.70.330">
    <property type="match status" value="2"/>
</dbReference>
<dbReference type="CDD" id="cd07323">
    <property type="entry name" value="LAM"/>
    <property type="match status" value="1"/>
</dbReference>
<evidence type="ECO:0000256" key="7">
    <source>
        <dbReference type="PROSITE-ProRule" id="PRU00332"/>
    </source>
</evidence>
<feature type="domain" description="RRM" evidence="9">
    <location>
        <begin position="118"/>
        <end position="193"/>
    </location>
</feature>
<evidence type="ECO:0000256" key="6">
    <source>
        <dbReference type="ARBA" id="ARBA00023242"/>
    </source>
</evidence>
<reference evidence="13" key="1">
    <citation type="submission" date="2014-01" db="EMBL/GenBank/DDBJ databases">
        <title>The Genome Sequence of Anopheles farauti FAR1 (V2).</title>
        <authorList>
            <consortium name="The Broad Institute Genomics Platform"/>
            <person name="Neafsey D.E."/>
            <person name="Besansky N."/>
            <person name="Howell P."/>
            <person name="Walton C."/>
            <person name="Young S.K."/>
            <person name="Zeng Q."/>
            <person name="Gargeya S."/>
            <person name="Fitzgerald M."/>
            <person name="Haas B."/>
            <person name="Abouelleil A."/>
            <person name="Allen A.W."/>
            <person name="Alvarado L."/>
            <person name="Arachchi H.M."/>
            <person name="Berlin A.M."/>
            <person name="Chapman S.B."/>
            <person name="Gainer-Dewar J."/>
            <person name="Goldberg J."/>
            <person name="Griggs A."/>
            <person name="Gujja S."/>
            <person name="Hansen M."/>
            <person name="Howarth C."/>
            <person name="Imamovic A."/>
            <person name="Ireland A."/>
            <person name="Larimer J."/>
            <person name="McCowan C."/>
            <person name="Murphy C."/>
            <person name="Pearson M."/>
            <person name="Poon T.W."/>
            <person name="Priest M."/>
            <person name="Roberts A."/>
            <person name="Saif S."/>
            <person name="Shea T."/>
            <person name="Sisk P."/>
            <person name="Sykes S."/>
            <person name="Wortman J."/>
            <person name="Nusbaum C."/>
            <person name="Birren B."/>
        </authorList>
    </citation>
    <scope>NUCLEOTIDE SEQUENCE [LARGE SCALE GENOMIC DNA]</scope>
    <source>
        <strain evidence="13">FAR1</strain>
    </source>
</reference>
<dbReference type="PROSITE" id="PS50961">
    <property type="entry name" value="HTH_LA"/>
    <property type="match status" value="1"/>
</dbReference>
<evidence type="ECO:0000256" key="8">
    <source>
        <dbReference type="SAM" id="MobiDB-lite"/>
    </source>
</evidence>
<dbReference type="GO" id="GO:0003723">
    <property type="term" value="F:RNA binding"/>
    <property type="evidence" value="ECO:0007669"/>
    <property type="project" value="UniProtKB-UniRule"/>
</dbReference>
<dbReference type="Pfam" id="PF08777">
    <property type="entry name" value="RRM_3"/>
    <property type="match status" value="1"/>
</dbReference>
<dbReference type="AlphaFoldDB" id="A0A182QJF1"/>
<evidence type="ECO:0000313" key="12">
    <source>
        <dbReference type="EnsemblMetazoa" id="AFAF011437-PA"/>
    </source>
</evidence>
<dbReference type="Gene3D" id="1.10.10.10">
    <property type="entry name" value="Winged helix-like DNA-binding domain superfamily/Winged helix DNA-binding domain"/>
    <property type="match status" value="1"/>
</dbReference>
<proteinExistence type="inferred from homology"/>
<dbReference type="PRINTS" id="PR00302">
    <property type="entry name" value="LUPUSLA"/>
</dbReference>
<feature type="compositionally biased region" description="Polar residues" evidence="8">
    <location>
        <begin position="319"/>
        <end position="332"/>
    </location>
</feature>
<dbReference type="VEuPathDB" id="VectorBase:AFAF011437"/>
<comment type="similarity">
    <text evidence="2">Belongs to the LARP7 family.</text>
</comment>
<dbReference type="SMART" id="SM00360">
    <property type="entry name" value="RRM"/>
    <property type="match status" value="1"/>
</dbReference>
<dbReference type="EnsemblMetazoa" id="AFAF011437-RA">
    <property type="protein sequence ID" value="AFAF011437-PA"/>
    <property type="gene ID" value="AFAF011437"/>
</dbReference>
<feature type="domain" description="XRRM" evidence="11">
    <location>
        <begin position="471"/>
        <end position="582"/>
    </location>
</feature>
<sequence>MMDSDKLSPGKETDKDKNTVKKGRSRQKHKFNSIRRQMEFYFSDANLTKDRYLGQLVQRDPFIPLEEFLKFNKIKVFTTSAEDIANALTNSTLLELSEDRTKVRRKTELVVKPNCEECTIYVECLPPKATHEWVRNVFSSYGDVAYVSLPKFKHSRKIKEFGFVEFVEEAGVQKALKAFQTFGGVLAYETTDPAKMASIKTYQQEQAEMQETGSVKEEPVEESTEALPENDDDGVETKPSDVVSVLTEVASKEEEDSIEPPAKRHKGEPASEDDDTQDTHPQSDQEANDETKREGASDEEAQTDQEELVAKDAGKTVATGEQSEPQQQTTEADATGGKKKCRQRKGCSIVQKEIQMDDKVYELKILTKKEWRRLRNKYLNLQKEEAKKLKRLFVQTDKHHHPRGHSKATATSLAGASKGPKSIKSSPRVNFYGAMPIDDDEAAEVEDGESKQQPDEAEESAALAKRRPLFSFEPGLIVSVKFREPCVDVKDFRAELRQYPYVKYIDVKEGDFEAFVRVDKPASANALVKEYSSAEHSAQILSGELEQQYWGKMMRDREDKLNKRVKTERVRGRTKLIRKINNHIKFDDDDD</sequence>
<dbReference type="InterPro" id="IPR036388">
    <property type="entry name" value="WH-like_DNA-bd_sf"/>
</dbReference>
<feature type="compositionally biased region" description="Basic and acidic residues" evidence="8">
    <location>
        <begin position="277"/>
        <end position="296"/>
    </location>
</feature>
<dbReference type="EMBL" id="AXCN02000760">
    <property type="status" value="NOT_ANNOTATED_CDS"/>
    <property type="molecule type" value="Genomic_DNA"/>
</dbReference>
<evidence type="ECO:0000256" key="2">
    <source>
        <dbReference type="ARBA" id="ARBA00008680"/>
    </source>
</evidence>
<evidence type="ECO:0000256" key="5">
    <source>
        <dbReference type="ARBA" id="ARBA00023163"/>
    </source>
</evidence>
<evidence type="ECO:0000259" key="11">
    <source>
        <dbReference type="PROSITE" id="PS51939"/>
    </source>
</evidence>
<organism evidence="12 13">
    <name type="scientific">Anopheles farauti</name>
    <dbReference type="NCBI Taxonomy" id="69004"/>
    <lineage>
        <taxon>Eukaryota</taxon>
        <taxon>Metazoa</taxon>
        <taxon>Ecdysozoa</taxon>
        <taxon>Arthropoda</taxon>
        <taxon>Hexapoda</taxon>
        <taxon>Insecta</taxon>
        <taxon>Pterygota</taxon>
        <taxon>Neoptera</taxon>
        <taxon>Endopterygota</taxon>
        <taxon>Diptera</taxon>
        <taxon>Nematocera</taxon>
        <taxon>Culicoidea</taxon>
        <taxon>Culicidae</taxon>
        <taxon>Anophelinae</taxon>
        <taxon>Anopheles</taxon>
    </lineage>
</organism>
<dbReference type="Pfam" id="PF00076">
    <property type="entry name" value="RRM_1"/>
    <property type="match status" value="1"/>
</dbReference>
<feature type="compositionally biased region" description="Acidic residues" evidence="8">
    <location>
        <begin position="219"/>
        <end position="234"/>
    </location>
</feature>
<comment type="subcellular location">
    <subcellularLocation>
        <location evidence="1">Nucleus</location>
    </subcellularLocation>
</comment>
<dbReference type="Pfam" id="PF05383">
    <property type="entry name" value="La"/>
    <property type="match status" value="1"/>
</dbReference>
<dbReference type="GO" id="GO:1990904">
    <property type="term" value="C:ribonucleoprotein complex"/>
    <property type="evidence" value="ECO:0007669"/>
    <property type="project" value="UniProtKB-UniRule"/>
</dbReference>
<dbReference type="SMART" id="SM00715">
    <property type="entry name" value="LA"/>
    <property type="match status" value="1"/>
</dbReference>
<dbReference type="STRING" id="69004.A0A182QJF1"/>
<reference evidence="12" key="2">
    <citation type="submission" date="2020-05" db="UniProtKB">
        <authorList>
            <consortium name="EnsemblMetazoa"/>
        </authorList>
    </citation>
    <scope>IDENTIFICATION</scope>
    <source>
        <strain evidence="12">FAR1</strain>
    </source>
</reference>
<dbReference type="GO" id="GO:0005634">
    <property type="term" value="C:nucleus"/>
    <property type="evidence" value="ECO:0007669"/>
    <property type="project" value="UniProtKB-SubCell"/>
</dbReference>
<dbReference type="InterPro" id="IPR002344">
    <property type="entry name" value="Lupus_La"/>
</dbReference>
<dbReference type="InterPro" id="IPR014886">
    <property type="entry name" value="La_xRRM"/>
</dbReference>
<feature type="compositionally biased region" description="Acidic residues" evidence="8">
    <location>
        <begin position="297"/>
        <end position="307"/>
    </location>
</feature>
<keyword evidence="13" id="KW-1185">Reference proteome</keyword>
<feature type="domain" description="HTH La-type RNA-binding" evidence="10">
    <location>
        <begin position="24"/>
        <end position="113"/>
    </location>
</feature>
<dbReference type="GO" id="GO:0006396">
    <property type="term" value="P:RNA processing"/>
    <property type="evidence" value="ECO:0007669"/>
    <property type="project" value="InterPro"/>
</dbReference>
<dbReference type="InterPro" id="IPR000504">
    <property type="entry name" value="RRM_dom"/>
</dbReference>
<feature type="compositionally biased region" description="Polar residues" evidence="8">
    <location>
        <begin position="202"/>
        <end position="213"/>
    </location>
</feature>
<evidence type="ECO:0000256" key="3">
    <source>
        <dbReference type="ARBA" id="ARBA00022884"/>
    </source>
</evidence>
<feature type="compositionally biased region" description="Basic residues" evidence="8">
    <location>
        <begin position="20"/>
        <end position="29"/>
    </location>
</feature>
<dbReference type="PROSITE" id="PS51939">
    <property type="entry name" value="XRRM"/>
    <property type="match status" value="1"/>
</dbReference>
<evidence type="ECO:0000256" key="1">
    <source>
        <dbReference type="ARBA" id="ARBA00004123"/>
    </source>
</evidence>
<dbReference type="InterPro" id="IPR006630">
    <property type="entry name" value="La_HTH"/>
</dbReference>
<dbReference type="PANTHER" id="PTHR22792:SF62">
    <property type="entry name" value="LA-RELATED PROTEIN 7"/>
    <property type="match status" value="1"/>
</dbReference>
<feature type="region of interest" description="Disordered" evidence="8">
    <location>
        <begin position="1"/>
        <end position="29"/>
    </location>
</feature>
<evidence type="ECO:0000259" key="10">
    <source>
        <dbReference type="PROSITE" id="PS50961"/>
    </source>
</evidence>
<keyword evidence="4" id="KW-0805">Transcription regulation</keyword>
<name>A0A182QJF1_9DIPT</name>
<evidence type="ECO:0000259" key="9">
    <source>
        <dbReference type="PROSITE" id="PS50102"/>
    </source>
</evidence>
<keyword evidence="3 7" id="KW-0694">RNA-binding</keyword>
<dbReference type="InterPro" id="IPR036390">
    <property type="entry name" value="WH_DNA-bd_sf"/>
</dbReference>
<dbReference type="InterPro" id="IPR012677">
    <property type="entry name" value="Nucleotide-bd_a/b_plait_sf"/>
</dbReference>
<evidence type="ECO:0000256" key="4">
    <source>
        <dbReference type="ARBA" id="ARBA00023015"/>
    </source>
</evidence>
<feature type="compositionally biased region" description="Basic and acidic residues" evidence="8">
    <location>
        <begin position="1"/>
        <end position="19"/>
    </location>
</feature>
<dbReference type="InterPro" id="IPR035979">
    <property type="entry name" value="RBD_domain_sf"/>
</dbReference>
<evidence type="ECO:0000313" key="13">
    <source>
        <dbReference type="Proteomes" id="UP000075886"/>
    </source>
</evidence>
<dbReference type="SUPFAM" id="SSF54928">
    <property type="entry name" value="RNA-binding domain, RBD"/>
    <property type="match status" value="2"/>
</dbReference>
<feature type="region of interest" description="Disordered" evidence="8">
    <location>
        <begin position="397"/>
        <end position="430"/>
    </location>
</feature>
<feature type="region of interest" description="Disordered" evidence="8">
    <location>
        <begin position="202"/>
        <end position="347"/>
    </location>
</feature>
<dbReference type="Proteomes" id="UP000075886">
    <property type="component" value="Unassembled WGS sequence"/>
</dbReference>
<keyword evidence="5" id="KW-0804">Transcription</keyword>